<evidence type="ECO:0000313" key="2">
    <source>
        <dbReference type="Proteomes" id="UP000186955"/>
    </source>
</evidence>
<keyword evidence="2" id="KW-1185">Reference proteome</keyword>
<sequence length="69" mass="8087">MFEKLKTNVYEMGDIDNGVYGYQTLFAEFDYSAGHFLYYSMMYYGGIGQVRIYGIHRDYDVHYGTVAQL</sequence>
<gene>
    <name evidence="1" type="ORF">PENSUB_5515</name>
</gene>
<reference evidence="1 2" key="1">
    <citation type="submission" date="2016-10" db="EMBL/GenBank/DDBJ databases">
        <title>Genome sequence of the ascomycete fungus Penicillium subrubescens.</title>
        <authorList>
            <person name="De Vries R.P."/>
            <person name="Peng M."/>
            <person name="Dilokpimol A."/>
            <person name="Hilden K."/>
            <person name="Makela M.R."/>
            <person name="Grigoriev I."/>
            <person name="Riley R."/>
            <person name="Granchi Z."/>
        </authorList>
    </citation>
    <scope>NUCLEOTIDE SEQUENCE [LARGE SCALE GENOMIC DNA]</scope>
    <source>
        <strain evidence="1 2">CBS 132785</strain>
    </source>
</reference>
<protein>
    <submittedName>
        <fullName evidence="1">Uncharacterized protein</fullName>
    </submittedName>
</protein>
<accession>A0A1Q5U819</accession>
<comment type="caution">
    <text evidence="1">The sequence shown here is derived from an EMBL/GenBank/DDBJ whole genome shotgun (WGS) entry which is preliminary data.</text>
</comment>
<evidence type="ECO:0000313" key="1">
    <source>
        <dbReference type="EMBL" id="OKP08629.1"/>
    </source>
</evidence>
<dbReference type="EMBL" id="MNBE01000565">
    <property type="protein sequence ID" value="OKP08629.1"/>
    <property type="molecule type" value="Genomic_DNA"/>
</dbReference>
<organism evidence="1 2">
    <name type="scientific">Penicillium subrubescens</name>
    <dbReference type="NCBI Taxonomy" id="1316194"/>
    <lineage>
        <taxon>Eukaryota</taxon>
        <taxon>Fungi</taxon>
        <taxon>Dikarya</taxon>
        <taxon>Ascomycota</taxon>
        <taxon>Pezizomycotina</taxon>
        <taxon>Eurotiomycetes</taxon>
        <taxon>Eurotiomycetidae</taxon>
        <taxon>Eurotiales</taxon>
        <taxon>Aspergillaceae</taxon>
        <taxon>Penicillium</taxon>
    </lineage>
</organism>
<dbReference type="Proteomes" id="UP000186955">
    <property type="component" value="Unassembled WGS sequence"/>
</dbReference>
<proteinExistence type="predicted"/>
<name>A0A1Q5U819_9EURO</name>
<dbReference type="AlphaFoldDB" id="A0A1Q5U819"/>